<feature type="region of interest" description="Disordered" evidence="1">
    <location>
        <begin position="1"/>
        <end position="133"/>
    </location>
</feature>
<organism evidence="2 3">
    <name type="scientific">Plakobranchus ocellatus</name>
    <dbReference type="NCBI Taxonomy" id="259542"/>
    <lineage>
        <taxon>Eukaryota</taxon>
        <taxon>Metazoa</taxon>
        <taxon>Spiralia</taxon>
        <taxon>Lophotrochozoa</taxon>
        <taxon>Mollusca</taxon>
        <taxon>Gastropoda</taxon>
        <taxon>Heterobranchia</taxon>
        <taxon>Euthyneura</taxon>
        <taxon>Panpulmonata</taxon>
        <taxon>Sacoglossa</taxon>
        <taxon>Placobranchoidea</taxon>
        <taxon>Plakobranchidae</taxon>
        <taxon>Plakobranchus</taxon>
    </lineage>
</organism>
<keyword evidence="3" id="KW-1185">Reference proteome</keyword>
<evidence type="ECO:0000313" key="2">
    <source>
        <dbReference type="EMBL" id="GFN99457.1"/>
    </source>
</evidence>
<gene>
    <name evidence="2" type="ORF">PoB_002596300</name>
</gene>
<dbReference type="EMBL" id="BLXT01003003">
    <property type="protein sequence ID" value="GFN99457.1"/>
    <property type="molecule type" value="Genomic_DNA"/>
</dbReference>
<sequence length="133" mass="15018">MRGYRKMIKNQAAVEVKRERQDIGSRDTIRPGSFDSQTGSPEARQRARPGSSDSQTGSPGYRSKTKGEARQLWKSNRSTRLQKQDKVLGHVAVTVKQVHQVTEARQRARPGSSGRQIGAPGYRNKLKERFVKR</sequence>
<reference evidence="2 3" key="1">
    <citation type="journal article" date="2021" name="Elife">
        <title>Chloroplast acquisition without the gene transfer in kleptoplastic sea slugs, Plakobranchus ocellatus.</title>
        <authorList>
            <person name="Maeda T."/>
            <person name="Takahashi S."/>
            <person name="Yoshida T."/>
            <person name="Shimamura S."/>
            <person name="Takaki Y."/>
            <person name="Nagai Y."/>
            <person name="Toyoda A."/>
            <person name="Suzuki Y."/>
            <person name="Arimoto A."/>
            <person name="Ishii H."/>
            <person name="Satoh N."/>
            <person name="Nishiyama T."/>
            <person name="Hasebe M."/>
            <person name="Maruyama T."/>
            <person name="Minagawa J."/>
            <person name="Obokata J."/>
            <person name="Shigenobu S."/>
        </authorList>
    </citation>
    <scope>NUCLEOTIDE SEQUENCE [LARGE SCALE GENOMIC DNA]</scope>
</reference>
<evidence type="ECO:0000313" key="3">
    <source>
        <dbReference type="Proteomes" id="UP000735302"/>
    </source>
</evidence>
<proteinExistence type="predicted"/>
<protein>
    <submittedName>
        <fullName evidence="2">Uncharacterized protein</fullName>
    </submittedName>
</protein>
<dbReference type="Proteomes" id="UP000735302">
    <property type="component" value="Unassembled WGS sequence"/>
</dbReference>
<comment type="caution">
    <text evidence="2">The sequence shown here is derived from an EMBL/GenBank/DDBJ whole genome shotgun (WGS) entry which is preliminary data.</text>
</comment>
<evidence type="ECO:0000256" key="1">
    <source>
        <dbReference type="SAM" id="MobiDB-lite"/>
    </source>
</evidence>
<name>A0AAV3ZYI3_9GAST</name>
<feature type="compositionally biased region" description="Basic and acidic residues" evidence="1">
    <location>
        <begin position="15"/>
        <end position="29"/>
    </location>
</feature>
<dbReference type="AlphaFoldDB" id="A0AAV3ZYI3"/>
<accession>A0AAV3ZYI3</accession>